<evidence type="ECO:0000256" key="2">
    <source>
        <dbReference type="RuleBase" id="RU363019"/>
    </source>
</evidence>
<dbReference type="EMBL" id="JAFBEI010000009">
    <property type="protein sequence ID" value="MBM7635792.1"/>
    <property type="molecule type" value="Genomic_DNA"/>
</dbReference>
<dbReference type="InterPro" id="IPR044666">
    <property type="entry name" value="Cyclophilin_A-like"/>
</dbReference>
<sequence>MKKITLISLASIALLGLAGCSSLTRAIKGDQYQASKSVASSSSETTQSTDEALQKALKADSSAFPQLSSTVASDEAQVTLHTSKGSISIKLFPKYAPLAVENFLTHAKEGYYNGLTFHRVIADFMIQSGDPNGDGTGGQSIWKGKDSSIDSGNGFKNETTPYLYNLRGALAMANAGTDTNGSQFFINQNKTDQSSKLPDTLFPQAIINAYKQGGNPSLDGGYTVFGQVISGMDVVDAISSVATDSNDKPTSAVTISDITVDKDYSFK</sequence>
<evidence type="ECO:0000313" key="4">
    <source>
        <dbReference type="EMBL" id="MBM7635792.1"/>
    </source>
</evidence>
<dbReference type="SUPFAM" id="SSF50891">
    <property type="entry name" value="Cyclophilin-like"/>
    <property type="match status" value="1"/>
</dbReference>
<feature type="signal peptide" evidence="2">
    <location>
        <begin position="1"/>
        <end position="26"/>
    </location>
</feature>
<reference evidence="4 5" key="1">
    <citation type="submission" date="2021-01" db="EMBL/GenBank/DDBJ databases">
        <title>Genomic Encyclopedia of Type Strains, Phase IV (KMG-IV): sequencing the most valuable type-strain genomes for metagenomic binning, comparative biology and taxonomic classification.</title>
        <authorList>
            <person name="Goeker M."/>
        </authorList>
    </citation>
    <scope>NUCLEOTIDE SEQUENCE [LARGE SCALE GENOMIC DNA]</scope>
    <source>
        <strain evidence="4 5">DSM 27513</strain>
    </source>
</reference>
<dbReference type="CDD" id="cd00317">
    <property type="entry name" value="cyclophilin"/>
    <property type="match status" value="1"/>
</dbReference>
<keyword evidence="2" id="KW-0732">Signal</keyword>
<feature type="domain" description="PPIase cyclophilin-type" evidence="3">
    <location>
        <begin position="85"/>
        <end position="260"/>
    </location>
</feature>
<dbReference type="Proteomes" id="UP000809081">
    <property type="component" value="Unassembled WGS sequence"/>
</dbReference>
<keyword evidence="2" id="KW-0697">Rotamase</keyword>
<feature type="chain" id="PRO_5044966919" description="Peptidyl-prolyl cis-trans isomerase" evidence="2">
    <location>
        <begin position="27"/>
        <end position="267"/>
    </location>
</feature>
<dbReference type="PANTHER" id="PTHR45625:SF16">
    <property type="entry name" value="PEPTIDYL-PROLYL CIS-TRANS ISOMERASE"/>
    <property type="match status" value="1"/>
</dbReference>
<evidence type="ECO:0000313" key="5">
    <source>
        <dbReference type="Proteomes" id="UP000809081"/>
    </source>
</evidence>
<comment type="catalytic activity">
    <reaction evidence="2">
        <text>[protein]-peptidylproline (omega=180) = [protein]-peptidylproline (omega=0)</text>
        <dbReference type="Rhea" id="RHEA:16237"/>
        <dbReference type="Rhea" id="RHEA-COMP:10747"/>
        <dbReference type="Rhea" id="RHEA-COMP:10748"/>
        <dbReference type="ChEBI" id="CHEBI:83833"/>
        <dbReference type="ChEBI" id="CHEBI:83834"/>
        <dbReference type="EC" id="5.2.1.8"/>
    </reaction>
</comment>
<dbReference type="InterPro" id="IPR002130">
    <property type="entry name" value="Cyclophilin-type_PPIase_dom"/>
</dbReference>
<evidence type="ECO:0000256" key="1">
    <source>
        <dbReference type="ARBA" id="ARBA00002388"/>
    </source>
</evidence>
<dbReference type="Pfam" id="PF00160">
    <property type="entry name" value="Pro_isomerase"/>
    <property type="match status" value="1"/>
</dbReference>
<protein>
    <recommendedName>
        <fullName evidence="2">Peptidyl-prolyl cis-trans isomerase</fullName>
        <shortName evidence="2">PPIase</shortName>
        <ecNumber evidence="2">5.2.1.8</ecNumber>
    </recommendedName>
</protein>
<dbReference type="PRINTS" id="PR00153">
    <property type="entry name" value="CSAPPISMRASE"/>
</dbReference>
<dbReference type="InterPro" id="IPR029000">
    <property type="entry name" value="Cyclophilin-like_dom_sf"/>
</dbReference>
<dbReference type="PROSITE" id="PS50072">
    <property type="entry name" value="CSA_PPIASE_2"/>
    <property type="match status" value="1"/>
</dbReference>
<keyword evidence="2 4" id="KW-0413">Isomerase</keyword>
<proteinExistence type="inferred from homology"/>
<dbReference type="PANTHER" id="PTHR45625">
    <property type="entry name" value="PEPTIDYL-PROLYL CIS-TRANS ISOMERASE-RELATED"/>
    <property type="match status" value="1"/>
</dbReference>
<evidence type="ECO:0000259" key="3">
    <source>
        <dbReference type="PROSITE" id="PS50072"/>
    </source>
</evidence>
<keyword evidence="5" id="KW-1185">Reference proteome</keyword>
<dbReference type="PROSITE" id="PS51257">
    <property type="entry name" value="PROKAR_LIPOPROTEIN"/>
    <property type="match status" value="1"/>
</dbReference>
<dbReference type="GO" id="GO:0003755">
    <property type="term" value="F:peptidyl-prolyl cis-trans isomerase activity"/>
    <property type="evidence" value="ECO:0007669"/>
    <property type="project" value="UniProtKB-EC"/>
</dbReference>
<comment type="caution">
    <text evidence="4">The sequence shown here is derived from an EMBL/GenBank/DDBJ whole genome shotgun (WGS) entry which is preliminary data.</text>
</comment>
<dbReference type="RefSeq" id="WP_205016710.1">
    <property type="nucleotide sequence ID" value="NZ_JAFBEI010000009.1"/>
</dbReference>
<comment type="function">
    <text evidence="1 2">PPIases accelerate the folding of proteins. It catalyzes the cis-trans isomerization of proline imidic peptide bonds in oligopeptides.</text>
</comment>
<dbReference type="Gene3D" id="2.40.100.10">
    <property type="entry name" value="Cyclophilin-like"/>
    <property type="match status" value="1"/>
</dbReference>
<gene>
    <name evidence="4" type="ORF">JOC31_000606</name>
</gene>
<comment type="similarity">
    <text evidence="2">Belongs to the cyclophilin-type PPIase family.</text>
</comment>
<dbReference type="EC" id="5.2.1.8" evidence="2"/>
<accession>A0ABS2PKH2</accession>
<organism evidence="4 5">
    <name type="scientific">Streptococcus saliviloxodontae</name>
    <dbReference type="NCBI Taxonomy" id="1349416"/>
    <lineage>
        <taxon>Bacteria</taxon>
        <taxon>Bacillati</taxon>
        <taxon>Bacillota</taxon>
        <taxon>Bacilli</taxon>
        <taxon>Lactobacillales</taxon>
        <taxon>Streptococcaceae</taxon>
        <taxon>Streptococcus</taxon>
    </lineage>
</organism>
<name>A0ABS2PKH2_9STRE</name>